<reference evidence="2" key="1">
    <citation type="submission" date="2023-03" db="EMBL/GenBank/DDBJ databases">
        <authorList>
            <person name="Shen W."/>
            <person name="Cai J."/>
        </authorList>
    </citation>
    <scope>NUCLEOTIDE SEQUENCE</scope>
    <source>
        <strain evidence="2">K72-2</strain>
    </source>
</reference>
<keyword evidence="1" id="KW-1133">Transmembrane helix</keyword>
<dbReference type="EMBL" id="JARQDV010000002">
    <property type="protein sequence ID" value="MDT2964086.1"/>
    <property type="molecule type" value="Genomic_DNA"/>
</dbReference>
<accession>A0AAW8UMU7</accession>
<evidence type="ECO:0000313" key="3">
    <source>
        <dbReference type="Proteomes" id="UP001268896"/>
    </source>
</evidence>
<sequence length="232" mass="26663">MKKNVRQSEINQKDSYKLFHHLSYLNYIIYTFLGTLLFWLFNLPLLFLLLTMEIKLSTLPLFLLSFLPVAPAFTALLIYLKEAKEKDGTPKVFLLAYRRKFKHSLLGWLPVLVVIGLCSANLLLLRVTIQITELKWLNLFLLIVALTFAINYFLVVATAPSLSIKEALLLNLQLFILKSNRYMLSFMIIISSWLLLALVPIYLALFGVGLIGILLLLNFAPVMEFARKHSVR</sequence>
<evidence type="ECO:0000313" key="2">
    <source>
        <dbReference type="EMBL" id="MDT2964086.1"/>
    </source>
</evidence>
<proteinExistence type="predicted"/>
<comment type="caution">
    <text evidence="2">The sequence shown here is derived from an EMBL/GenBank/DDBJ whole genome shotgun (WGS) entry which is preliminary data.</text>
</comment>
<dbReference type="Proteomes" id="UP001268896">
    <property type="component" value="Unassembled WGS sequence"/>
</dbReference>
<evidence type="ECO:0000256" key="1">
    <source>
        <dbReference type="SAM" id="Phobius"/>
    </source>
</evidence>
<dbReference type="AlphaFoldDB" id="A0AAW8UMU7"/>
<feature type="transmembrane region" description="Helical" evidence="1">
    <location>
        <begin position="136"/>
        <end position="162"/>
    </location>
</feature>
<feature type="transmembrane region" description="Helical" evidence="1">
    <location>
        <begin position="105"/>
        <end position="124"/>
    </location>
</feature>
<feature type="transmembrane region" description="Helical" evidence="1">
    <location>
        <begin position="61"/>
        <end position="80"/>
    </location>
</feature>
<organism evidence="2 3">
    <name type="scientific">Enterococcus casseliflavus</name>
    <name type="common">Enterococcus flavescens</name>
    <dbReference type="NCBI Taxonomy" id="37734"/>
    <lineage>
        <taxon>Bacteria</taxon>
        <taxon>Bacillati</taxon>
        <taxon>Bacillota</taxon>
        <taxon>Bacilli</taxon>
        <taxon>Lactobacillales</taxon>
        <taxon>Enterococcaceae</taxon>
        <taxon>Enterococcus</taxon>
    </lineage>
</organism>
<gene>
    <name evidence="2" type="ORF">P7I32_05650</name>
</gene>
<feature type="transmembrane region" description="Helical" evidence="1">
    <location>
        <begin position="208"/>
        <end position="226"/>
    </location>
</feature>
<feature type="transmembrane region" description="Helical" evidence="1">
    <location>
        <begin position="21"/>
        <end position="41"/>
    </location>
</feature>
<keyword evidence="1" id="KW-0472">Membrane</keyword>
<name>A0AAW8UMU7_ENTCA</name>
<protein>
    <submittedName>
        <fullName evidence="2">DUF624 domain-containing protein</fullName>
    </submittedName>
</protein>
<dbReference type="RefSeq" id="WP_153883874.1">
    <property type="nucleotide sequence ID" value="NZ_JADKZT010000002.1"/>
</dbReference>
<keyword evidence="1" id="KW-0812">Transmembrane</keyword>